<proteinExistence type="predicted"/>
<organism evidence="3 4">
    <name type="scientific">Effrenium voratum</name>
    <dbReference type="NCBI Taxonomy" id="2562239"/>
    <lineage>
        <taxon>Eukaryota</taxon>
        <taxon>Sar</taxon>
        <taxon>Alveolata</taxon>
        <taxon>Dinophyceae</taxon>
        <taxon>Suessiales</taxon>
        <taxon>Symbiodiniaceae</taxon>
        <taxon>Effrenium</taxon>
    </lineage>
</organism>
<dbReference type="InterPro" id="IPR011989">
    <property type="entry name" value="ARM-like"/>
</dbReference>
<dbReference type="InterPro" id="IPR012340">
    <property type="entry name" value="NA-bd_OB-fold"/>
</dbReference>
<evidence type="ECO:0000313" key="3">
    <source>
        <dbReference type="EMBL" id="CAJ1405103.1"/>
    </source>
</evidence>
<dbReference type="Gene3D" id="1.25.10.10">
    <property type="entry name" value="Leucine-rich Repeat Variant"/>
    <property type="match status" value="1"/>
</dbReference>
<dbReference type="Pfam" id="PF18808">
    <property type="entry name" value="Importin_rep_4"/>
    <property type="match status" value="1"/>
</dbReference>
<dbReference type="SUPFAM" id="SSF50249">
    <property type="entry name" value="Nucleic acid-binding proteins"/>
    <property type="match status" value="2"/>
</dbReference>
<dbReference type="PROSITE" id="PS50126">
    <property type="entry name" value="S1"/>
    <property type="match status" value="2"/>
</dbReference>
<dbReference type="EMBL" id="CAUJNA010003569">
    <property type="protein sequence ID" value="CAJ1405103.1"/>
    <property type="molecule type" value="Genomic_DNA"/>
</dbReference>
<feature type="region of interest" description="Disordered" evidence="1">
    <location>
        <begin position="372"/>
        <end position="406"/>
    </location>
</feature>
<dbReference type="InterPro" id="IPR041653">
    <property type="entry name" value="Importin_rep_4"/>
</dbReference>
<reference evidence="3" key="1">
    <citation type="submission" date="2023-08" db="EMBL/GenBank/DDBJ databases">
        <authorList>
            <person name="Chen Y."/>
            <person name="Shah S."/>
            <person name="Dougan E. K."/>
            <person name="Thang M."/>
            <person name="Chan C."/>
        </authorList>
    </citation>
    <scope>NUCLEOTIDE SEQUENCE</scope>
</reference>
<dbReference type="Pfam" id="PF00575">
    <property type="entry name" value="S1"/>
    <property type="match status" value="1"/>
</dbReference>
<dbReference type="SUPFAM" id="SSF48371">
    <property type="entry name" value="ARM repeat"/>
    <property type="match status" value="1"/>
</dbReference>
<dbReference type="InterPro" id="IPR016024">
    <property type="entry name" value="ARM-type_fold"/>
</dbReference>
<keyword evidence="4" id="KW-1185">Reference proteome</keyword>
<dbReference type="GO" id="GO:0005634">
    <property type="term" value="C:nucleus"/>
    <property type="evidence" value="ECO:0007669"/>
    <property type="project" value="UniProtKB-SubCell"/>
</dbReference>
<evidence type="ECO:0000313" key="4">
    <source>
        <dbReference type="Proteomes" id="UP001178507"/>
    </source>
</evidence>
<dbReference type="SMART" id="SM00316">
    <property type="entry name" value="S1"/>
    <property type="match status" value="2"/>
</dbReference>
<feature type="compositionally biased region" description="Basic and acidic residues" evidence="1">
    <location>
        <begin position="746"/>
        <end position="761"/>
    </location>
</feature>
<comment type="caution">
    <text evidence="3">The sequence shown here is derived from an EMBL/GenBank/DDBJ whole genome shotgun (WGS) entry which is preliminary data.</text>
</comment>
<dbReference type="AlphaFoldDB" id="A0AA36JHI0"/>
<evidence type="ECO:0000259" key="2">
    <source>
        <dbReference type="PROSITE" id="PS50126"/>
    </source>
</evidence>
<feature type="region of interest" description="Disordered" evidence="1">
    <location>
        <begin position="746"/>
        <end position="823"/>
    </location>
</feature>
<dbReference type="InterPro" id="IPR003029">
    <property type="entry name" value="S1_domain"/>
</dbReference>
<dbReference type="GO" id="GO:0003676">
    <property type="term" value="F:nucleic acid binding"/>
    <property type="evidence" value="ECO:0007669"/>
    <property type="project" value="InterPro"/>
</dbReference>
<feature type="compositionally biased region" description="Polar residues" evidence="1">
    <location>
        <begin position="802"/>
        <end position="813"/>
    </location>
</feature>
<protein>
    <recommendedName>
        <fullName evidence="2">S1 motif domain-containing protein</fullName>
    </recommendedName>
</protein>
<feature type="domain" description="S1 motif" evidence="2">
    <location>
        <begin position="571"/>
        <end position="642"/>
    </location>
</feature>
<gene>
    <name evidence="3" type="ORF">EVOR1521_LOCUS27408</name>
</gene>
<evidence type="ECO:0000256" key="1">
    <source>
        <dbReference type="SAM" id="MobiDB-lite"/>
    </source>
</evidence>
<sequence length="823" mass="90799">MSLYASYKAYLFGNVAIVKAEAAALLCCFVDSIWNKEGRTPFQPLIPEVCNVMAQLASGDPTHLNTVLQAFQATTETADFFKHHIASHLMPVLCGISKSHQEESCRKYAFEVIISFMEGKPKMMIKVPSYIEQALDLCVHFMVQLNDDVMSWMQQDDDDGEDEEELFNIGKEAVDRISRCAVKVDAFPPLLEGLKQAVTKLFQTGEWKQVVAGISTLSMIAEYVDDEATVAQMMQGIKMQLAATNAKILPQLLLLVLLAQFQAFCNAPISVKQPAVKLAAEAKKKERPAVDELRSRLAKVLGRETTKEDVVWRYQATLELPCLQNFSSTSAGQVTFDGLTSDECRRKAAAAVLAAIDFEKLQKEATELGLAPKASGKAKTEKAPKAKKAKGAAGAKKAEPEEGSFEIGQEVEGKVVKQTRQNLRVDLGGLEAVIPAAEICDGFPSEVPALNSSVKARVLSSSPLRLTLREGSLERLEKPSLKVNIALMEGVDSTEKLDAEVVDFSMSEATLRLPRGDSETLAFLPSNDFADGLEIKVGSKVQVRRKFEQNRRVVVSMLPPNKSPEDVLKPGDELEGSVESILRADRRPAAFVDVGFDRPAYLDWQETADGWPEKVFRNLKIGKKLSCRVIKIMGDRIYITRRSGDLERLSFRDRQNVTQEVRDLFAAIPEDQWMDAQVQRLYPKQAVVVVKAPDGTEAEGLVLKRFLSEEFLNSAAPNQAVKVRRLAKQNKSSGNLRVMLTMKEVESKGAKTSEPQKKDSVSESATSTKTTDPLSDLTDFVRADKSTQEAGEESQELKDSVSESATSTKTTDPLSGLTDFLMR</sequence>
<feature type="domain" description="S1 motif" evidence="2">
    <location>
        <begin position="408"/>
        <end position="471"/>
    </location>
</feature>
<accession>A0AA36JHI0</accession>
<dbReference type="Proteomes" id="UP001178507">
    <property type="component" value="Unassembled WGS sequence"/>
</dbReference>
<feature type="compositionally biased region" description="Polar residues" evidence="1">
    <location>
        <begin position="762"/>
        <end position="773"/>
    </location>
</feature>
<dbReference type="Gene3D" id="2.40.50.140">
    <property type="entry name" value="Nucleic acid-binding proteins"/>
    <property type="match status" value="1"/>
</dbReference>
<name>A0AA36JHI0_9DINO</name>